<accession>A0A250X9X9</accession>
<feature type="compositionally biased region" description="Low complexity" evidence="1">
    <location>
        <begin position="374"/>
        <end position="393"/>
    </location>
</feature>
<dbReference type="AlphaFoldDB" id="A0A250X9X9"/>
<organism evidence="2 3">
    <name type="scientific">Chlamydomonas eustigma</name>
    <dbReference type="NCBI Taxonomy" id="1157962"/>
    <lineage>
        <taxon>Eukaryota</taxon>
        <taxon>Viridiplantae</taxon>
        <taxon>Chlorophyta</taxon>
        <taxon>core chlorophytes</taxon>
        <taxon>Chlorophyceae</taxon>
        <taxon>CS clade</taxon>
        <taxon>Chlamydomonadales</taxon>
        <taxon>Chlamydomonadaceae</taxon>
        <taxon>Chlamydomonas</taxon>
    </lineage>
</organism>
<dbReference type="Proteomes" id="UP000232323">
    <property type="component" value="Unassembled WGS sequence"/>
</dbReference>
<feature type="compositionally biased region" description="Low complexity" evidence="1">
    <location>
        <begin position="239"/>
        <end position="252"/>
    </location>
</feature>
<feature type="region of interest" description="Disordered" evidence="1">
    <location>
        <begin position="502"/>
        <end position="523"/>
    </location>
</feature>
<evidence type="ECO:0000313" key="2">
    <source>
        <dbReference type="EMBL" id="GAX79662.1"/>
    </source>
</evidence>
<evidence type="ECO:0000313" key="3">
    <source>
        <dbReference type="Proteomes" id="UP000232323"/>
    </source>
</evidence>
<feature type="region of interest" description="Disordered" evidence="1">
    <location>
        <begin position="230"/>
        <end position="311"/>
    </location>
</feature>
<sequence>MSYLQQKPDWEPNINVGLVEPQDTLMLISDAKKSASKSQRFTAPDRWSEVVSLAFHTTFETHAHLLSMHEHQLLDEKAMEIKAKKMGEDLRSRTFIKAMVKNVAKSEDEWASNKPPSPTLPCKFLSPSPSPVKRMVSKVPERERVSSTPPALSSRRRVKEVVPTLERHKRDLRPTSLKVTDIYIGTSTPWISSLRVHDPGAPPSSASSAVPSPNRLAVIMASAASRLLGPVQKRSDVLSSSPSKDPPSTSKPGAGTDKGSSSGFDGSEVVRSACSEPELWPTLGLRPSACDRPNPTPYTPNTNYSASNTSSSSVAEEAKLYPPNVNLPPIRSALSSCSTAGTSVPSPGQDSSVVLGPLFKKELRSISAAFTNKDLSSSSAPDSPLRSRSGSGIRRLDQSQCVSLHNTVDFHEQDFQNSSSALKNESMDIEVAREFKPNDATLQDCSSSNTSLSLTLMSTNDSVMASQPLHSQSDLVGMDQEILPPTPTTLFGALPETKGGAKTSYVDSKSNAHPNSAESAVEGSNTISQSECWAMEPSSPVDPSPPLTIHPKTHVLATQHQSSLGLSNNPARDEQYGLPFLEVSNSLLVSVDVLIQHDGVVLDETTGKASAINKEGDASVGAGRRARIEKQKAALNQTYRLSHDEMQLSWSAGKQDASSQEMSVLDRNAPGPGVRNPNLQSRGSSRKLDNASLGLHSSSAAVLPSPPPVATSPFSRLSQSSGGSSTSSASLSSFRRASLAVLASSHSSSPLGRARTPISSSVSATSQLQSTHLGLIVNSYSTSKLGSYSTCEGEFGGLGIGNSNVINSGSKNMMPVNSRDVIGTGGVKSRSAMPDSPSRKAGLELTSLSAVNVGGGNNVGIGKYMNKLQ</sequence>
<keyword evidence="3" id="KW-1185">Reference proteome</keyword>
<feature type="region of interest" description="Disordered" evidence="1">
    <location>
        <begin position="650"/>
        <end position="729"/>
    </location>
</feature>
<feature type="compositionally biased region" description="Low complexity" evidence="1">
    <location>
        <begin position="711"/>
        <end position="729"/>
    </location>
</feature>
<feature type="compositionally biased region" description="Polar residues" evidence="1">
    <location>
        <begin position="505"/>
        <end position="523"/>
    </location>
</feature>
<protein>
    <submittedName>
        <fullName evidence="2">Uncharacterized protein</fullName>
    </submittedName>
</protein>
<feature type="region of interest" description="Disordered" evidence="1">
    <location>
        <begin position="373"/>
        <end position="394"/>
    </location>
</feature>
<feature type="compositionally biased region" description="Low complexity" evidence="1">
    <location>
        <begin position="299"/>
        <end position="311"/>
    </location>
</feature>
<dbReference type="EMBL" id="BEGY01000044">
    <property type="protein sequence ID" value="GAX79662.1"/>
    <property type="molecule type" value="Genomic_DNA"/>
</dbReference>
<feature type="region of interest" description="Disordered" evidence="1">
    <location>
        <begin position="109"/>
        <end position="156"/>
    </location>
</feature>
<name>A0A250X9X9_9CHLO</name>
<reference evidence="2 3" key="1">
    <citation type="submission" date="2017-08" db="EMBL/GenBank/DDBJ databases">
        <title>Acidophilic green algal genome provides insights into adaptation to an acidic environment.</title>
        <authorList>
            <person name="Hirooka S."/>
            <person name="Hirose Y."/>
            <person name="Kanesaki Y."/>
            <person name="Higuchi S."/>
            <person name="Fujiwara T."/>
            <person name="Onuma R."/>
            <person name="Era A."/>
            <person name="Ohbayashi R."/>
            <person name="Uzuka A."/>
            <person name="Nozaki H."/>
            <person name="Yoshikawa H."/>
            <person name="Miyagishima S.Y."/>
        </authorList>
    </citation>
    <scope>NUCLEOTIDE SEQUENCE [LARGE SCALE GENOMIC DNA]</scope>
    <source>
        <strain evidence="2 3">NIES-2499</strain>
    </source>
</reference>
<proteinExistence type="predicted"/>
<comment type="caution">
    <text evidence="2">The sequence shown here is derived from an EMBL/GenBank/DDBJ whole genome shotgun (WGS) entry which is preliminary data.</text>
</comment>
<gene>
    <name evidence="2" type="ORF">CEUSTIGMA_g7103.t1</name>
</gene>
<feature type="compositionally biased region" description="Polar residues" evidence="1">
    <location>
        <begin position="650"/>
        <end position="662"/>
    </location>
</feature>
<evidence type="ECO:0000256" key="1">
    <source>
        <dbReference type="SAM" id="MobiDB-lite"/>
    </source>
</evidence>